<dbReference type="Proteomes" id="UP000831113">
    <property type="component" value="Chromosome"/>
</dbReference>
<accession>A0ABY4CZ57</accession>
<name>A0ABY4CZ57_9BACT</name>
<keyword evidence="2" id="KW-1185">Reference proteome</keyword>
<reference evidence="1 2" key="1">
    <citation type="submission" date="2022-03" db="EMBL/GenBank/DDBJ databases">
        <title>Hymenobactersp. isolated from the air.</title>
        <authorList>
            <person name="Won M."/>
            <person name="Kwon S.-W."/>
        </authorList>
    </citation>
    <scope>NUCLEOTIDE SEQUENCE [LARGE SCALE GENOMIC DNA]</scope>
    <source>
        <strain evidence="1 2">KACC 21982</strain>
    </source>
</reference>
<dbReference type="EMBL" id="CP094669">
    <property type="protein sequence ID" value="UOG75535.1"/>
    <property type="molecule type" value="Genomic_DNA"/>
</dbReference>
<gene>
    <name evidence="1" type="ORF">MTX78_02815</name>
</gene>
<protein>
    <recommendedName>
        <fullName evidence="3">WD40 repeat domain-containing protein</fullName>
    </recommendedName>
</protein>
<evidence type="ECO:0008006" key="3">
    <source>
        <dbReference type="Google" id="ProtNLM"/>
    </source>
</evidence>
<proteinExistence type="predicted"/>
<dbReference type="PROSITE" id="PS51257">
    <property type="entry name" value="PROKAR_LIPOPROTEIN"/>
    <property type="match status" value="1"/>
</dbReference>
<dbReference type="SUPFAM" id="SSF82171">
    <property type="entry name" value="DPP6 N-terminal domain-like"/>
    <property type="match status" value="1"/>
</dbReference>
<dbReference type="RefSeq" id="WP_243799724.1">
    <property type="nucleotide sequence ID" value="NZ_CP094669.1"/>
</dbReference>
<organism evidence="1 2">
    <name type="scientific">Hymenobacter tibetensis</name>
    <dbReference type="NCBI Taxonomy" id="497967"/>
    <lineage>
        <taxon>Bacteria</taxon>
        <taxon>Pseudomonadati</taxon>
        <taxon>Bacteroidota</taxon>
        <taxon>Cytophagia</taxon>
        <taxon>Cytophagales</taxon>
        <taxon>Hymenobacteraceae</taxon>
        <taxon>Hymenobacter</taxon>
    </lineage>
</organism>
<sequence>MFRLRAVIVVLPLAILLLACSFRGPAERGQPGVSTTAPVAPLPRPKPPRIYRLGHLDTLVQVAGRVLPIHHASRGVYEKLPKPLKLPVVPSSAEEEESFDFEAEERMRLRTAGPLVRRTSRTLWLQPSRTKPIRLVNNPAEDETNTAYEYITSIPAIRQWLVAVRLYEGGYYLLVDQRTGRRTRIWSPPAVSPDGRHFVCGNSDVLARYEPNGLQLWTVEDGNVRLLWERQTEWGCNQPRWLDNKTILFEQDFFDHGDVDTRVVRLTVVP</sequence>
<evidence type="ECO:0000313" key="2">
    <source>
        <dbReference type="Proteomes" id="UP000831113"/>
    </source>
</evidence>
<evidence type="ECO:0000313" key="1">
    <source>
        <dbReference type="EMBL" id="UOG75535.1"/>
    </source>
</evidence>